<evidence type="ECO:0000313" key="2">
    <source>
        <dbReference type="EMBL" id="MRV72878.1"/>
    </source>
</evidence>
<evidence type="ECO:0000256" key="1">
    <source>
        <dbReference type="SAM" id="SignalP"/>
    </source>
</evidence>
<keyword evidence="1" id="KW-0732">Signal</keyword>
<evidence type="ECO:0000313" key="3">
    <source>
        <dbReference type="Proteomes" id="UP000446768"/>
    </source>
</evidence>
<proteinExistence type="predicted"/>
<dbReference type="RefSeq" id="WP_154374897.1">
    <property type="nucleotide sequence ID" value="NZ_WKJJ01000008.1"/>
</dbReference>
<organism evidence="2 3">
    <name type="scientific">Pseudoduganella rivuli</name>
    <dbReference type="NCBI Taxonomy" id="2666085"/>
    <lineage>
        <taxon>Bacteria</taxon>
        <taxon>Pseudomonadati</taxon>
        <taxon>Pseudomonadota</taxon>
        <taxon>Betaproteobacteria</taxon>
        <taxon>Burkholderiales</taxon>
        <taxon>Oxalobacteraceae</taxon>
        <taxon>Telluria group</taxon>
        <taxon>Pseudoduganella</taxon>
    </lineage>
</organism>
<protein>
    <recommendedName>
        <fullName evidence="4">DUF3471 domain-containing protein</fullName>
    </recommendedName>
</protein>
<feature type="signal peptide" evidence="1">
    <location>
        <begin position="1"/>
        <end position="19"/>
    </location>
</feature>
<name>A0A7X2INS9_9BURK</name>
<dbReference type="EMBL" id="WKJJ01000008">
    <property type="protein sequence ID" value="MRV72878.1"/>
    <property type="molecule type" value="Genomic_DNA"/>
</dbReference>
<sequence>MKKISLIALLAIAAPAVFAQSQDASPTVKVPGYSIVMPDRTVGKAGAGFDTYRGAYDLSNGQVLALTERGSTMYAQLDDGERHELAATGYGKFVAKDLSLKITLERKMDGDFGGEMLIAKSSSVAGQPTEYVRIALR</sequence>
<dbReference type="Proteomes" id="UP000446768">
    <property type="component" value="Unassembled WGS sequence"/>
</dbReference>
<accession>A0A7X2INS9</accession>
<feature type="chain" id="PRO_5031010728" description="DUF3471 domain-containing protein" evidence="1">
    <location>
        <begin position="20"/>
        <end position="137"/>
    </location>
</feature>
<reference evidence="2 3" key="1">
    <citation type="submission" date="2019-11" db="EMBL/GenBank/DDBJ databases">
        <title>Novel species isolated from a subtropical stream in China.</title>
        <authorList>
            <person name="Lu H."/>
        </authorList>
    </citation>
    <scope>NUCLEOTIDE SEQUENCE [LARGE SCALE GENOMIC DNA]</scope>
    <source>
        <strain evidence="2 3">FT92W</strain>
    </source>
</reference>
<evidence type="ECO:0008006" key="4">
    <source>
        <dbReference type="Google" id="ProtNLM"/>
    </source>
</evidence>
<keyword evidence="3" id="KW-1185">Reference proteome</keyword>
<comment type="caution">
    <text evidence="2">The sequence shown here is derived from an EMBL/GenBank/DDBJ whole genome shotgun (WGS) entry which is preliminary data.</text>
</comment>
<gene>
    <name evidence="2" type="ORF">GJ700_14300</name>
</gene>
<dbReference type="AlphaFoldDB" id="A0A7X2INS9"/>